<dbReference type="OrthoDB" id="4954717at2"/>
<dbReference type="AlphaFoldDB" id="A0A4S5E3N7"/>
<name>A0A4S5E3N7_9MICC</name>
<evidence type="ECO:0000313" key="3">
    <source>
        <dbReference type="Proteomes" id="UP000305233"/>
    </source>
</evidence>
<feature type="transmembrane region" description="Helical" evidence="1">
    <location>
        <begin position="113"/>
        <end position="137"/>
    </location>
</feature>
<sequence>MYDDVGASPGGKGRRSSLRELLGAVAAGVAAGVLGTLLHGQLFSVGGVIIPLGAVGALVLAGSLFLLCGLWARNIIMTAVAGAVAYGVVAALSTSSKTLILTGSSEAAPGPALAGNLWLFGVLVVTLAAVAIGAVVLRPRGRGPRSRRSVRR</sequence>
<dbReference type="RefSeq" id="WP_136454712.1">
    <property type="nucleotide sequence ID" value="NZ_SSWH01000008.1"/>
</dbReference>
<keyword evidence="1" id="KW-0812">Transmembrane</keyword>
<dbReference type="Proteomes" id="UP000305233">
    <property type="component" value="Unassembled WGS sequence"/>
</dbReference>
<feature type="transmembrane region" description="Helical" evidence="1">
    <location>
        <begin position="48"/>
        <end position="68"/>
    </location>
</feature>
<feature type="transmembrane region" description="Helical" evidence="1">
    <location>
        <begin position="75"/>
        <end position="93"/>
    </location>
</feature>
<feature type="transmembrane region" description="Helical" evidence="1">
    <location>
        <begin position="21"/>
        <end position="42"/>
    </location>
</feature>
<dbReference type="EMBL" id="SSWH01000008">
    <property type="protein sequence ID" value="THJ66055.1"/>
    <property type="molecule type" value="Genomic_DNA"/>
</dbReference>
<comment type="caution">
    <text evidence="2">The sequence shown here is derived from an EMBL/GenBank/DDBJ whole genome shotgun (WGS) entry which is preliminary data.</text>
</comment>
<keyword evidence="1" id="KW-1133">Transmembrane helix</keyword>
<evidence type="ECO:0000313" key="2">
    <source>
        <dbReference type="EMBL" id="THJ66055.1"/>
    </source>
</evidence>
<protein>
    <submittedName>
        <fullName evidence="2">Uncharacterized protein</fullName>
    </submittedName>
</protein>
<evidence type="ECO:0000256" key="1">
    <source>
        <dbReference type="SAM" id="Phobius"/>
    </source>
</evidence>
<gene>
    <name evidence="2" type="ORF">E8P82_10520</name>
</gene>
<reference evidence="2 3" key="1">
    <citation type="submission" date="2019-04" db="EMBL/GenBank/DDBJ databases">
        <authorList>
            <person name="Liu Q."/>
            <person name="Xin Y.-H."/>
        </authorList>
    </citation>
    <scope>NUCLEOTIDE SEQUENCE [LARGE SCALE GENOMIC DNA]</scope>
    <source>
        <strain evidence="2 3">AM23</strain>
    </source>
</reference>
<keyword evidence="1" id="KW-0472">Membrane</keyword>
<keyword evidence="3" id="KW-1185">Reference proteome</keyword>
<organism evidence="2 3">
    <name type="scientific">Arthrobacter echini</name>
    <dbReference type="NCBI Taxonomy" id="1529066"/>
    <lineage>
        <taxon>Bacteria</taxon>
        <taxon>Bacillati</taxon>
        <taxon>Actinomycetota</taxon>
        <taxon>Actinomycetes</taxon>
        <taxon>Micrococcales</taxon>
        <taxon>Micrococcaceae</taxon>
        <taxon>Arthrobacter</taxon>
    </lineage>
</organism>
<accession>A0A4S5E3N7</accession>
<proteinExistence type="predicted"/>